<dbReference type="EMBL" id="HBHX01001503">
    <property type="protein sequence ID" value="CAE0097538.1"/>
    <property type="molecule type" value="Transcribed_RNA"/>
</dbReference>
<name>A0A7S3AD07_9EUKA</name>
<organism evidence="2">
    <name type="scientific">Haptolina ericina</name>
    <dbReference type="NCBI Taxonomy" id="156174"/>
    <lineage>
        <taxon>Eukaryota</taxon>
        <taxon>Haptista</taxon>
        <taxon>Haptophyta</taxon>
        <taxon>Prymnesiophyceae</taxon>
        <taxon>Prymnesiales</taxon>
        <taxon>Prymnesiaceae</taxon>
        <taxon>Haptolina</taxon>
    </lineage>
</organism>
<protein>
    <submittedName>
        <fullName evidence="2">Uncharacterized protein</fullName>
    </submittedName>
</protein>
<gene>
    <name evidence="2" type="ORF">HERI1096_LOCUS837</name>
</gene>
<dbReference type="AlphaFoldDB" id="A0A7S3AD07"/>
<reference evidence="2" key="1">
    <citation type="submission" date="2021-01" db="EMBL/GenBank/DDBJ databases">
        <authorList>
            <person name="Corre E."/>
            <person name="Pelletier E."/>
            <person name="Niang G."/>
            <person name="Scheremetjew M."/>
            <person name="Finn R."/>
            <person name="Kale V."/>
            <person name="Holt S."/>
            <person name="Cochrane G."/>
            <person name="Meng A."/>
            <person name="Brown T."/>
            <person name="Cohen L."/>
        </authorList>
    </citation>
    <scope>NUCLEOTIDE SEQUENCE</scope>
    <source>
        <strain evidence="2">CCMP281</strain>
    </source>
</reference>
<feature type="region of interest" description="Disordered" evidence="1">
    <location>
        <begin position="215"/>
        <end position="243"/>
    </location>
</feature>
<sequence length="243" mass="26663">MLSVMFLTVFIAESDPTASKLKIGDHVLVHPPSMPIQEGTITGGLDEFNTFEVMLDAEPSFVQRADARHVSRFEFVDHRVTSGLAVPGDSDYDHLDADTRAAVDLQEQELVVAVQSAHALGVFSAKASRLQVEAANLQTAVERAWRRGTMTRVLHPPLGLIPPSAESADLTLRTDTLDGVQGYLYLGFYLDGGGLVQMQSTYRREMGVNETVWAQPTPDAEATQPSPTHSHRRRLSRAPKSEL</sequence>
<evidence type="ECO:0000256" key="1">
    <source>
        <dbReference type="SAM" id="MobiDB-lite"/>
    </source>
</evidence>
<proteinExistence type="predicted"/>
<evidence type="ECO:0000313" key="2">
    <source>
        <dbReference type="EMBL" id="CAE0097538.1"/>
    </source>
</evidence>
<accession>A0A7S3AD07</accession>